<keyword evidence="3" id="KW-1185">Reference proteome</keyword>
<evidence type="ECO:0000313" key="2">
    <source>
        <dbReference type="EMBL" id="KAK4311672.1"/>
    </source>
</evidence>
<dbReference type="AlphaFoldDB" id="A0AAE1U6B6"/>
<name>A0AAE1U6B6_9EUCA</name>
<dbReference type="Gene3D" id="2.40.70.10">
    <property type="entry name" value="Acid Proteases"/>
    <property type="match status" value="1"/>
</dbReference>
<dbReference type="InterPro" id="IPR021109">
    <property type="entry name" value="Peptidase_aspartic_dom_sf"/>
</dbReference>
<comment type="caution">
    <text evidence="2">The sequence shown here is derived from an EMBL/GenBank/DDBJ whole genome shotgun (WGS) entry which is preliminary data.</text>
</comment>
<organism evidence="2 3">
    <name type="scientific">Petrolisthes manimaculis</name>
    <dbReference type="NCBI Taxonomy" id="1843537"/>
    <lineage>
        <taxon>Eukaryota</taxon>
        <taxon>Metazoa</taxon>
        <taxon>Ecdysozoa</taxon>
        <taxon>Arthropoda</taxon>
        <taxon>Crustacea</taxon>
        <taxon>Multicrustacea</taxon>
        <taxon>Malacostraca</taxon>
        <taxon>Eumalacostraca</taxon>
        <taxon>Eucarida</taxon>
        <taxon>Decapoda</taxon>
        <taxon>Pleocyemata</taxon>
        <taxon>Anomura</taxon>
        <taxon>Galatheoidea</taxon>
        <taxon>Porcellanidae</taxon>
        <taxon>Petrolisthes</taxon>
    </lineage>
</organism>
<feature type="compositionally biased region" description="Low complexity" evidence="1">
    <location>
        <begin position="25"/>
        <end position="42"/>
    </location>
</feature>
<feature type="compositionally biased region" description="Basic and acidic residues" evidence="1">
    <location>
        <begin position="1"/>
        <end position="19"/>
    </location>
</feature>
<protein>
    <submittedName>
        <fullName evidence="2">Uncharacterized protein</fullName>
    </submittedName>
</protein>
<sequence length="188" mass="21524">MNTKRQESNKSQEKVETRKSKGKSRSSLSTNKKQQQQQQSLESQHDYYNLDLELTPPLQSVDNPLPPLKASYTSLKLILPFWLPAAVNGHGVYFAIDSGIIHNIMDEKTANRIGLTHICPVESISLYDWRKCHATEYSVYTNVRILLERNLTFMTDIWVPLQSTDQVTACRLGIGTLTRLKIIHHFDP</sequence>
<proteinExistence type="predicted"/>
<dbReference type="Proteomes" id="UP001292094">
    <property type="component" value="Unassembled WGS sequence"/>
</dbReference>
<feature type="region of interest" description="Disordered" evidence="1">
    <location>
        <begin position="1"/>
        <end position="42"/>
    </location>
</feature>
<accession>A0AAE1U6B6</accession>
<dbReference type="EMBL" id="JAWZYT010001493">
    <property type="protein sequence ID" value="KAK4311672.1"/>
    <property type="molecule type" value="Genomic_DNA"/>
</dbReference>
<gene>
    <name evidence="2" type="ORF">Pmani_016868</name>
</gene>
<evidence type="ECO:0000256" key="1">
    <source>
        <dbReference type="SAM" id="MobiDB-lite"/>
    </source>
</evidence>
<reference evidence="2" key="1">
    <citation type="submission" date="2023-11" db="EMBL/GenBank/DDBJ databases">
        <title>Genome assemblies of two species of porcelain crab, Petrolisthes cinctipes and Petrolisthes manimaculis (Anomura: Porcellanidae).</title>
        <authorList>
            <person name="Angst P."/>
        </authorList>
    </citation>
    <scope>NUCLEOTIDE SEQUENCE</scope>
    <source>
        <strain evidence="2">PB745_02</strain>
        <tissue evidence="2">Gill</tissue>
    </source>
</reference>
<evidence type="ECO:0000313" key="3">
    <source>
        <dbReference type="Proteomes" id="UP001292094"/>
    </source>
</evidence>